<reference evidence="2 3" key="1">
    <citation type="submission" date="2018-11" db="EMBL/GenBank/DDBJ databases">
        <title>Sequencing the genomes of 1000 actinobacteria strains.</title>
        <authorList>
            <person name="Klenk H.-P."/>
        </authorList>
    </citation>
    <scope>NUCLEOTIDE SEQUENCE [LARGE SCALE GENOMIC DNA]</scope>
    <source>
        <strain evidence="2 3">DSM 43634</strain>
    </source>
</reference>
<organism evidence="2 3">
    <name type="scientific">Couchioplanes caeruleus</name>
    <dbReference type="NCBI Taxonomy" id="56438"/>
    <lineage>
        <taxon>Bacteria</taxon>
        <taxon>Bacillati</taxon>
        <taxon>Actinomycetota</taxon>
        <taxon>Actinomycetes</taxon>
        <taxon>Micromonosporales</taxon>
        <taxon>Micromonosporaceae</taxon>
        <taxon>Couchioplanes</taxon>
    </lineage>
</organism>
<comment type="caution">
    <text evidence="2">The sequence shown here is derived from an EMBL/GenBank/DDBJ whole genome shotgun (WGS) entry which is preliminary data.</text>
</comment>
<feature type="transmembrane region" description="Helical" evidence="1">
    <location>
        <begin position="53"/>
        <end position="81"/>
    </location>
</feature>
<gene>
    <name evidence="2" type="ORF">EDD30_2666</name>
</gene>
<dbReference type="RefSeq" id="WP_123678267.1">
    <property type="nucleotide sequence ID" value="NZ_RJKL01000001.1"/>
</dbReference>
<accession>A0A3N1GI06</accession>
<keyword evidence="1" id="KW-0812">Transmembrane</keyword>
<evidence type="ECO:0000313" key="3">
    <source>
        <dbReference type="Proteomes" id="UP000271683"/>
    </source>
</evidence>
<dbReference type="AlphaFoldDB" id="A0A3N1GI06"/>
<keyword evidence="1" id="KW-0472">Membrane</keyword>
<keyword evidence="1" id="KW-1133">Transmembrane helix</keyword>
<protein>
    <submittedName>
        <fullName evidence="2">Uncharacterized protein</fullName>
    </submittedName>
</protein>
<evidence type="ECO:0000313" key="2">
    <source>
        <dbReference type="EMBL" id="ROP29845.1"/>
    </source>
</evidence>
<dbReference type="EMBL" id="RJKL01000001">
    <property type="protein sequence ID" value="ROP29845.1"/>
    <property type="molecule type" value="Genomic_DNA"/>
</dbReference>
<name>A0A3N1GI06_9ACTN</name>
<evidence type="ECO:0000256" key="1">
    <source>
        <dbReference type="SAM" id="Phobius"/>
    </source>
</evidence>
<dbReference type="Proteomes" id="UP000271683">
    <property type="component" value="Unassembled WGS sequence"/>
</dbReference>
<proteinExistence type="predicted"/>
<sequence>MSIVSVKERAPVAINDYHRRVQRGSWEEQSDTQVLGLPPQGVFVDHRGSRRRLLAALGVLVAVTLTAWLAIIVVSVVIAAAPS</sequence>